<accession>A0A146KN75</accession>
<name>A0A146KN75_LYGHE</name>
<reference evidence="2" key="1">
    <citation type="journal article" date="2016" name="Gigascience">
        <title>De novo construction of an expanded transcriptome assembly for the western tarnished plant bug, Lygus hesperus.</title>
        <authorList>
            <person name="Tassone E.E."/>
            <person name="Geib S.M."/>
            <person name="Hall B."/>
            <person name="Fabrick J.A."/>
            <person name="Brent C.S."/>
            <person name="Hull J.J."/>
        </authorList>
    </citation>
    <scope>NUCLEOTIDE SEQUENCE</scope>
</reference>
<sequence length="296" mass="32983">MTSFRSFLRGISCLAQFGFRKEHNTTQAVTEMVSGCLRGLDCVEMVGALLFDMSKAFDIVNLELLLLKLEFYGFDNNALSFFERYLFGWKQCVQYDGEFSNLQPLSSGVRQGSILGPLLFIVFTNDLPHAILSSAAVSPVAEVQIVMYADDVTALIKVSSARGYGLMMERVKCSISSWCRANSLVLNEDKTQMLRFGARDSDEVSVSLLGLRVDEAVTWRAHTRALAGNLVKLIFLLRRLSFVVSSRVLLAVYYGLFESRLRYGVLLWGNSSGALPIFRLQKAAIRILKGAEGAER</sequence>
<dbReference type="PROSITE" id="PS50878">
    <property type="entry name" value="RT_POL"/>
    <property type="match status" value="1"/>
</dbReference>
<protein>
    <submittedName>
        <fullName evidence="2">Putative RNA-directed DNA polymerase from transposon BS</fullName>
    </submittedName>
</protein>
<dbReference type="Pfam" id="PF00078">
    <property type="entry name" value="RVT_1"/>
    <property type="match status" value="1"/>
</dbReference>
<dbReference type="GO" id="GO:0003964">
    <property type="term" value="F:RNA-directed DNA polymerase activity"/>
    <property type="evidence" value="ECO:0007669"/>
    <property type="project" value="UniProtKB-KW"/>
</dbReference>
<dbReference type="InterPro" id="IPR000477">
    <property type="entry name" value="RT_dom"/>
</dbReference>
<dbReference type="AlphaFoldDB" id="A0A146KN75"/>
<gene>
    <name evidence="2" type="primary">RTase_100</name>
    <name evidence="2" type="ORF">g.64120</name>
</gene>
<proteinExistence type="predicted"/>
<keyword evidence="2" id="KW-0548">Nucleotidyltransferase</keyword>
<organism evidence="2">
    <name type="scientific">Lygus hesperus</name>
    <name type="common">Western plant bug</name>
    <dbReference type="NCBI Taxonomy" id="30085"/>
    <lineage>
        <taxon>Eukaryota</taxon>
        <taxon>Metazoa</taxon>
        <taxon>Ecdysozoa</taxon>
        <taxon>Arthropoda</taxon>
        <taxon>Hexapoda</taxon>
        <taxon>Insecta</taxon>
        <taxon>Pterygota</taxon>
        <taxon>Neoptera</taxon>
        <taxon>Paraneoptera</taxon>
        <taxon>Hemiptera</taxon>
        <taxon>Heteroptera</taxon>
        <taxon>Panheteroptera</taxon>
        <taxon>Cimicomorpha</taxon>
        <taxon>Miridae</taxon>
        <taxon>Mirini</taxon>
        <taxon>Lygus</taxon>
    </lineage>
</organism>
<keyword evidence="2" id="KW-0695">RNA-directed DNA polymerase</keyword>
<evidence type="ECO:0000259" key="1">
    <source>
        <dbReference type="PROSITE" id="PS50878"/>
    </source>
</evidence>
<evidence type="ECO:0000313" key="2">
    <source>
        <dbReference type="EMBL" id="JAP96751.1"/>
    </source>
</evidence>
<dbReference type="EMBL" id="GDHC01021877">
    <property type="protein sequence ID" value="JAP96751.1"/>
    <property type="molecule type" value="Transcribed_RNA"/>
</dbReference>
<keyword evidence="2" id="KW-0808">Transferase</keyword>
<dbReference type="PANTHER" id="PTHR33332">
    <property type="entry name" value="REVERSE TRANSCRIPTASE DOMAIN-CONTAINING PROTEIN"/>
    <property type="match status" value="1"/>
</dbReference>
<feature type="domain" description="Reverse transcriptase" evidence="1">
    <location>
        <begin position="1"/>
        <end position="213"/>
    </location>
</feature>